<sequence length="175" mass="20574">MAYIEYGIQFITQKLQGFVEEIIDTRMAAKETLEEEKKKLEFEEKEQLLRDEKTIFNQNKAIRNAIETNKQQAAEQKSIKKKILKMRCIVSERELRVMHACNFVDMQVEHLGKHDCERCHDATDTHTCLNAHHKMKDCSYMPTLKEWDGEAECIKLEAEIEVIKKRLAEREGQST</sequence>
<evidence type="ECO:0000313" key="3">
    <source>
        <dbReference type="Proteomes" id="UP000749559"/>
    </source>
</evidence>
<dbReference type="AlphaFoldDB" id="A0A8S4Q838"/>
<comment type="caution">
    <text evidence="2">The sequence shown here is derived from an EMBL/GenBank/DDBJ whole genome shotgun (WGS) entry which is preliminary data.</text>
</comment>
<feature type="coiled-coil region" evidence="1">
    <location>
        <begin position="19"/>
        <end position="50"/>
    </location>
</feature>
<evidence type="ECO:0000313" key="2">
    <source>
        <dbReference type="EMBL" id="CAH1802050.1"/>
    </source>
</evidence>
<reference evidence="2" key="1">
    <citation type="submission" date="2022-03" db="EMBL/GenBank/DDBJ databases">
        <authorList>
            <person name="Martin C."/>
        </authorList>
    </citation>
    <scope>NUCLEOTIDE SEQUENCE</scope>
</reference>
<gene>
    <name evidence="2" type="ORF">OFUS_LOCUS25768</name>
</gene>
<protein>
    <submittedName>
        <fullName evidence="2">Uncharacterized protein</fullName>
    </submittedName>
</protein>
<keyword evidence="1" id="KW-0175">Coiled coil</keyword>
<organism evidence="2 3">
    <name type="scientific">Owenia fusiformis</name>
    <name type="common">Polychaete worm</name>
    <dbReference type="NCBI Taxonomy" id="6347"/>
    <lineage>
        <taxon>Eukaryota</taxon>
        <taxon>Metazoa</taxon>
        <taxon>Spiralia</taxon>
        <taxon>Lophotrochozoa</taxon>
        <taxon>Annelida</taxon>
        <taxon>Polychaeta</taxon>
        <taxon>Sedentaria</taxon>
        <taxon>Canalipalpata</taxon>
        <taxon>Sabellida</taxon>
        <taxon>Oweniida</taxon>
        <taxon>Oweniidae</taxon>
        <taxon>Owenia</taxon>
    </lineage>
</organism>
<name>A0A8S4Q838_OWEFU</name>
<evidence type="ECO:0000256" key="1">
    <source>
        <dbReference type="SAM" id="Coils"/>
    </source>
</evidence>
<keyword evidence="3" id="KW-1185">Reference proteome</keyword>
<accession>A0A8S4Q838</accession>
<dbReference type="EMBL" id="CAIIXF020000012">
    <property type="protein sequence ID" value="CAH1802050.1"/>
    <property type="molecule type" value="Genomic_DNA"/>
</dbReference>
<proteinExistence type="predicted"/>
<dbReference type="Proteomes" id="UP000749559">
    <property type="component" value="Unassembled WGS sequence"/>
</dbReference>